<dbReference type="STRING" id="52586.A0A0B1PFS9"/>
<organism evidence="1 2">
    <name type="scientific">Uncinula necator</name>
    <name type="common">Grape powdery mildew</name>
    <dbReference type="NCBI Taxonomy" id="52586"/>
    <lineage>
        <taxon>Eukaryota</taxon>
        <taxon>Fungi</taxon>
        <taxon>Dikarya</taxon>
        <taxon>Ascomycota</taxon>
        <taxon>Pezizomycotina</taxon>
        <taxon>Leotiomycetes</taxon>
        <taxon>Erysiphales</taxon>
        <taxon>Erysiphaceae</taxon>
        <taxon>Erysiphe</taxon>
    </lineage>
</organism>
<protein>
    <submittedName>
        <fullName evidence="1">Uncharacterized protein</fullName>
    </submittedName>
</protein>
<dbReference type="HOGENOM" id="CLU_748403_0_0_1"/>
<comment type="caution">
    <text evidence="1">The sequence shown here is derived from an EMBL/GenBank/DDBJ whole genome shotgun (WGS) entry which is preliminary data.</text>
</comment>
<evidence type="ECO:0000313" key="1">
    <source>
        <dbReference type="EMBL" id="KHJ35434.1"/>
    </source>
</evidence>
<evidence type="ECO:0000313" key="2">
    <source>
        <dbReference type="Proteomes" id="UP000030854"/>
    </source>
</evidence>
<dbReference type="AlphaFoldDB" id="A0A0B1PFS9"/>
<sequence>MHRLCAQSVEFKKSSWAATAAKRHNNATINLTQKLPRKPSPPQGQSHEDRRAMVRLNSELEARKTEPFLLQQQIQLMISDPSIVADAIVVLSGVAILAPTPAKAATILEKEVFIEVKPLDVPTNSRIFKTSFVDDIKHRGTEKEYTKSRLVVQMYKDDEKNSVLTQSPNLQRVSQRIILALAAMLPWGYSFGTLSRHMSSQQGIFHEISTFGHCQSLAVMNDPKTSKTLYGIPKAGNYWLYTYHKQHTEILSSIPSTFDPCLLYSSDFDADEFGVYGSLADDRLFLAYQNFADKEKTEIKKAKMNAKDRETLTKGNPLKFNGGLIYLHSNYYPIHNCKTKATLQEFKTSSAASDRHSKFQGETAKDFIHT</sequence>
<dbReference type="EMBL" id="JNVN01000399">
    <property type="protein sequence ID" value="KHJ35434.1"/>
    <property type="molecule type" value="Genomic_DNA"/>
</dbReference>
<gene>
    <name evidence="1" type="ORF">EV44_g3664</name>
</gene>
<accession>A0A0B1PFS9</accession>
<dbReference type="Proteomes" id="UP000030854">
    <property type="component" value="Unassembled WGS sequence"/>
</dbReference>
<name>A0A0B1PFS9_UNCNE</name>
<reference evidence="1 2" key="1">
    <citation type="journal article" date="2014" name="BMC Genomics">
        <title>Adaptive genomic structural variation in the grape powdery mildew pathogen, Erysiphe necator.</title>
        <authorList>
            <person name="Jones L."/>
            <person name="Riaz S."/>
            <person name="Morales-Cruz A."/>
            <person name="Amrine K.C."/>
            <person name="McGuire B."/>
            <person name="Gubler W.D."/>
            <person name="Walker M.A."/>
            <person name="Cantu D."/>
        </authorList>
    </citation>
    <scope>NUCLEOTIDE SEQUENCE [LARGE SCALE GENOMIC DNA]</scope>
    <source>
        <strain evidence="2">c</strain>
    </source>
</reference>
<proteinExistence type="predicted"/>
<keyword evidence="2" id="KW-1185">Reference proteome</keyword>